<evidence type="ECO:0000313" key="3">
    <source>
        <dbReference type="Proteomes" id="UP000007473"/>
    </source>
</evidence>
<dbReference type="RefSeq" id="WP_013526760.1">
    <property type="nucleotide sequence ID" value="NC_014921.1"/>
</dbReference>
<reference evidence="2 3" key="1">
    <citation type="journal article" date="2011" name="J. Bacteriol.">
        <title>Genome sequence of the repetitive-sequence-rich Mycoplasma fermentans strain M64.</title>
        <authorList>
            <person name="Shu H.W."/>
            <person name="Liu T.T."/>
            <person name="Chang H.Y."/>
            <person name="Liu Y.M."/>
            <person name="Wu K.M."/>
            <person name="Shu H.Y."/>
            <person name="Tsai S.F."/>
            <person name="Hsiao K.J."/>
            <person name="Hu W.S."/>
            <person name="Ng W.V."/>
        </authorList>
    </citation>
    <scope>NUCLEOTIDE SEQUENCE [LARGE SCALE GENOMIC DNA]</scope>
    <source>
        <strain evidence="2 3">M64</strain>
    </source>
</reference>
<protein>
    <submittedName>
        <fullName evidence="2">Uncharacterized protein</fullName>
    </submittedName>
</protein>
<dbReference type="Proteomes" id="UP000007473">
    <property type="component" value="Chromosome"/>
</dbReference>
<gene>
    <name evidence="2" type="ordered locus">MfeM64YM_0265</name>
</gene>
<dbReference type="KEGG" id="mfm:MfeM64YM_0265"/>
<dbReference type="AlphaFoldDB" id="A0AB32XB23"/>
<dbReference type="EMBL" id="CP002458">
    <property type="protein sequence ID" value="ADV34270.1"/>
    <property type="molecule type" value="Genomic_DNA"/>
</dbReference>
<feature type="transmembrane region" description="Helical" evidence="1">
    <location>
        <begin position="113"/>
        <end position="137"/>
    </location>
</feature>
<name>A0AB32XB23_MYCFM</name>
<keyword evidence="1" id="KW-0812">Transmembrane</keyword>
<proteinExistence type="predicted"/>
<evidence type="ECO:0000313" key="2">
    <source>
        <dbReference type="EMBL" id="ADV34270.1"/>
    </source>
</evidence>
<feature type="transmembrane region" description="Helical" evidence="1">
    <location>
        <begin position="12"/>
        <end position="29"/>
    </location>
</feature>
<keyword evidence="1" id="KW-1133">Transmembrane helix</keyword>
<feature type="transmembrane region" description="Helical" evidence="1">
    <location>
        <begin position="73"/>
        <end position="93"/>
    </location>
</feature>
<accession>A0AB32XB23</accession>
<keyword evidence="1" id="KW-0472">Membrane</keyword>
<sequence length="148" mass="17196">MDNQKEKRVHIIFWSLTLILGLLSLAFFNYKKTKFAVMLGYWIGTSCGFLAYELRELLSFKIIQTSKNRAIMLGFFGTILNMLWIGLLLFAIFKINSNALNSPYTKTIEKNSFWPINIIAFIPGFMTFYFSLFIGYLSSEKDKKVQNN</sequence>
<organism evidence="2 3">
    <name type="scientific">Mycoplasmopsis fermentans (strain M64)</name>
    <name type="common">Mycoplasma fermentans</name>
    <dbReference type="NCBI Taxonomy" id="943945"/>
    <lineage>
        <taxon>Bacteria</taxon>
        <taxon>Bacillati</taxon>
        <taxon>Mycoplasmatota</taxon>
        <taxon>Mycoplasmoidales</taxon>
        <taxon>Metamycoplasmataceae</taxon>
        <taxon>Mycoplasmopsis</taxon>
    </lineage>
</organism>
<evidence type="ECO:0000256" key="1">
    <source>
        <dbReference type="SAM" id="Phobius"/>
    </source>
</evidence>